<gene>
    <name evidence="8" type="ORF">IFM89_028007</name>
</gene>
<accession>A0A835LWX5</accession>
<dbReference type="GO" id="GO:0045910">
    <property type="term" value="P:negative regulation of DNA recombination"/>
    <property type="evidence" value="ECO:0007669"/>
    <property type="project" value="TreeGrafter"/>
</dbReference>
<evidence type="ECO:0000256" key="6">
    <source>
        <dbReference type="SAM" id="MobiDB-lite"/>
    </source>
</evidence>
<dbReference type="SMART" id="SM00526">
    <property type="entry name" value="H15"/>
    <property type="match status" value="1"/>
</dbReference>
<evidence type="ECO:0000256" key="1">
    <source>
        <dbReference type="ARBA" id="ARBA00004123"/>
    </source>
</evidence>
<dbReference type="InterPro" id="IPR036514">
    <property type="entry name" value="SGNH_hydro_sf"/>
</dbReference>
<comment type="caution">
    <text evidence="8">The sequence shown here is derived from an EMBL/GenBank/DDBJ whole genome shotgun (WGS) entry which is preliminary data.</text>
</comment>
<dbReference type="GO" id="GO:0006334">
    <property type="term" value="P:nucleosome assembly"/>
    <property type="evidence" value="ECO:0007669"/>
    <property type="project" value="InterPro"/>
</dbReference>
<name>A0A835LWX5_9MAGN</name>
<keyword evidence="9" id="KW-1185">Reference proteome</keyword>
<dbReference type="InterPro" id="IPR005818">
    <property type="entry name" value="Histone_H1/H5_H15"/>
</dbReference>
<dbReference type="Gene3D" id="1.10.10.10">
    <property type="entry name" value="Winged helix-like DNA-binding domain superfamily/Winged helix DNA-binding domain"/>
    <property type="match status" value="1"/>
</dbReference>
<evidence type="ECO:0000313" key="9">
    <source>
        <dbReference type="Proteomes" id="UP000631114"/>
    </source>
</evidence>
<dbReference type="PANTHER" id="PTHR11467:SF36">
    <property type="entry name" value="HISTONE 24-RELATED"/>
    <property type="match status" value="1"/>
</dbReference>
<dbReference type="GO" id="GO:0030261">
    <property type="term" value="P:chromosome condensation"/>
    <property type="evidence" value="ECO:0007669"/>
    <property type="project" value="TreeGrafter"/>
</dbReference>
<dbReference type="GO" id="GO:0003690">
    <property type="term" value="F:double-stranded DNA binding"/>
    <property type="evidence" value="ECO:0007669"/>
    <property type="project" value="TreeGrafter"/>
</dbReference>
<sequence length="194" mass="21276">MARNAASTKAIDKKAKASKENKSSYPTYFQMIKEALLAIHEKGGSSTHAITKYIEEQYKADLPENFRKILSVQLKNSVVKGNLVKVKASYKLSDASKKESSTKIAAEKKVKSTTKVSAVPKEKVVKEAKKNGVKSTPVKAMKTEFKDVNYAFSNSYNIMLNFIQKPANYGFVEVKAACCGLGNLNADVPCIPIS</sequence>
<dbReference type="EMBL" id="JADFTS010000006">
    <property type="protein sequence ID" value="KAF9602456.1"/>
    <property type="molecule type" value="Genomic_DNA"/>
</dbReference>
<proteinExistence type="predicted"/>
<dbReference type="Proteomes" id="UP000631114">
    <property type="component" value="Unassembled WGS sequence"/>
</dbReference>
<feature type="domain" description="H15" evidence="7">
    <location>
        <begin position="24"/>
        <end position="94"/>
    </location>
</feature>
<dbReference type="AlphaFoldDB" id="A0A835LWX5"/>
<feature type="compositionally biased region" description="Basic and acidic residues" evidence="6">
    <location>
        <begin position="10"/>
        <end position="22"/>
    </location>
</feature>
<dbReference type="SUPFAM" id="SSF46785">
    <property type="entry name" value="Winged helix' DNA-binding domain"/>
    <property type="match status" value="1"/>
</dbReference>
<protein>
    <recommendedName>
        <fullName evidence="7">H15 domain-containing protein</fullName>
    </recommendedName>
</protein>
<dbReference type="GO" id="GO:0005634">
    <property type="term" value="C:nucleus"/>
    <property type="evidence" value="ECO:0007669"/>
    <property type="project" value="UniProtKB-SubCell"/>
</dbReference>
<keyword evidence="5" id="KW-0539">Nucleus</keyword>
<dbReference type="Pfam" id="PF00538">
    <property type="entry name" value="Linker_histone"/>
    <property type="match status" value="1"/>
</dbReference>
<dbReference type="GO" id="GO:0000786">
    <property type="term" value="C:nucleosome"/>
    <property type="evidence" value="ECO:0007669"/>
    <property type="project" value="InterPro"/>
</dbReference>
<dbReference type="InterPro" id="IPR036388">
    <property type="entry name" value="WH-like_DNA-bd_sf"/>
</dbReference>
<evidence type="ECO:0000313" key="8">
    <source>
        <dbReference type="EMBL" id="KAF9602456.1"/>
    </source>
</evidence>
<keyword evidence="4" id="KW-0238">DNA-binding</keyword>
<evidence type="ECO:0000256" key="3">
    <source>
        <dbReference type="ARBA" id="ARBA00022454"/>
    </source>
</evidence>
<evidence type="ECO:0000259" key="7">
    <source>
        <dbReference type="PROSITE" id="PS51504"/>
    </source>
</evidence>
<dbReference type="OrthoDB" id="1110759at2759"/>
<dbReference type="PROSITE" id="PS51504">
    <property type="entry name" value="H15"/>
    <property type="match status" value="1"/>
</dbReference>
<evidence type="ECO:0000256" key="5">
    <source>
        <dbReference type="ARBA" id="ARBA00023242"/>
    </source>
</evidence>
<organism evidence="8 9">
    <name type="scientific">Coptis chinensis</name>
    <dbReference type="NCBI Taxonomy" id="261450"/>
    <lineage>
        <taxon>Eukaryota</taxon>
        <taxon>Viridiplantae</taxon>
        <taxon>Streptophyta</taxon>
        <taxon>Embryophyta</taxon>
        <taxon>Tracheophyta</taxon>
        <taxon>Spermatophyta</taxon>
        <taxon>Magnoliopsida</taxon>
        <taxon>Ranunculales</taxon>
        <taxon>Ranunculaceae</taxon>
        <taxon>Coptidoideae</taxon>
        <taxon>Coptis</taxon>
    </lineage>
</organism>
<comment type="subcellular location">
    <subcellularLocation>
        <location evidence="2">Chromosome</location>
    </subcellularLocation>
    <subcellularLocation>
        <location evidence="1">Nucleus</location>
    </subcellularLocation>
</comment>
<keyword evidence="3" id="KW-0158">Chromosome</keyword>
<dbReference type="PANTHER" id="PTHR11467">
    <property type="entry name" value="HISTONE H1"/>
    <property type="match status" value="1"/>
</dbReference>
<evidence type="ECO:0000256" key="4">
    <source>
        <dbReference type="ARBA" id="ARBA00023125"/>
    </source>
</evidence>
<dbReference type="CDD" id="cd00073">
    <property type="entry name" value="H15"/>
    <property type="match status" value="1"/>
</dbReference>
<evidence type="ECO:0000256" key="2">
    <source>
        <dbReference type="ARBA" id="ARBA00004286"/>
    </source>
</evidence>
<dbReference type="GO" id="GO:0031492">
    <property type="term" value="F:nucleosomal DNA binding"/>
    <property type="evidence" value="ECO:0007669"/>
    <property type="project" value="TreeGrafter"/>
</dbReference>
<feature type="region of interest" description="Disordered" evidence="6">
    <location>
        <begin position="1"/>
        <end position="23"/>
    </location>
</feature>
<dbReference type="Gene3D" id="3.40.50.1110">
    <property type="entry name" value="SGNH hydrolase"/>
    <property type="match status" value="1"/>
</dbReference>
<dbReference type="InterPro" id="IPR036390">
    <property type="entry name" value="WH_DNA-bd_sf"/>
</dbReference>
<reference evidence="8 9" key="1">
    <citation type="submission" date="2020-10" db="EMBL/GenBank/DDBJ databases">
        <title>The Coptis chinensis genome and diversification of protoberbering-type alkaloids.</title>
        <authorList>
            <person name="Wang B."/>
            <person name="Shu S."/>
            <person name="Song C."/>
            <person name="Liu Y."/>
        </authorList>
    </citation>
    <scope>NUCLEOTIDE SEQUENCE [LARGE SCALE GENOMIC DNA]</scope>
    <source>
        <strain evidence="8">HL-2020</strain>
        <tissue evidence="8">Leaf</tissue>
    </source>
</reference>